<dbReference type="Proteomes" id="UP000186471">
    <property type="component" value="Unassembled WGS sequence"/>
</dbReference>
<dbReference type="InterPro" id="IPR003776">
    <property type="entry name" value="YcaO-like_dom"/>
</dbReference>
<dbReference type="AlphaFoldDB" id="A0A1Q8VKS1"/>
<accession>A0A1Q8VKS1</accession>
<dbReference type="PROSITE" id="PS51664">
    <property type="entry name" value="YCAO"/>
    <property type="match status" value="1"/>
</dbReference>
<reference evidence="2 3" key="1">
    <citation type="submission" date="2016-12" db="EMBL/GenBank/DDBJ databases">
        <title>Genomic comparison of strains in the 'Actinomyces naeslundii' group.</title>
        <authorList>
            <person name="Mughal S.R."/>
            <person name="Do T."/>
            <person name="Gilbert S.C."/>
            <person name="Witherden E.A."/>
            <person name="Didelot X."/>
            <person name="Beighton D."/>
        </authorList>
    </citation>
    <scope>NUCLEOTIDE SEQUENCE [LARGE SCALE GENOMIC DNA]</scope>
    <source>
        <strain evidence="2 3">R21091</strain>
    </source>
</reference>
<dbReference type="PANTHER" id="PTHR37809">
    <property type="entry name" value="RIBOSOMAL PROTEIN S12 METHYLTHIOTRANSFERASE ACCESSORY FACTOR YCAO"/>
    <property type="match status" value="1"/>
</dbReference>
<proteinExistence type="predicted"/>
<evidence type="ECO:0000259" key="1">
    <source>
        <dbReference type="PROSITE" id="PS51664"/>
    </source>
</evidence>
<evidence type="ECO:0000313" key="3">
    <source>
        <dbReference type="Proteomes" id="UP000186471"/>
    </source>
</evidence>
<sequence>MNYMSRWKTCDPANTVLRIQTWLNEIGLDVQRSAVLRTGTCFSSTLTLAGGYLFVNGKGGSEDFCWASAYGELVERLATRALHRFRYMDADAGVSPALVTDCQLVNRAFFDSEQVYRRFGYDTFDYDTALTVQSTFLPRDLDGVCCESFTSLLTQEERLVPVSIADVMIGTNGMAFGNDESEAGQQALAELCERFANRVVVNERLALPEFPRRTLHPELRATIEELEDRLGLTVRVRDASLGQGLPVISTLVEEPRSGRYFVKFGAHFDPSVATERCLTELFQGRAGDSLGFLRERAYVEDTYWQARNLDSILHNGDGFYPPEHFMQVDEDPCSTWPTNLGNNEEAVQYMHSILGEIGGDVLKRVYATEPGYVVRYVVPGVSELTMCGQDKLRWRSEFAWVREMLPGFGSLAADTMDTVLDFVQHNCEHDMISLLPMLPHALPASSRYRVVTLKVITFLRATLTESVEVLQKMAQQYASHPAHDGGVAQAMALVVSRARNVDPQGRRMLVELFCEKVLCLPRLRDDDFCARGECSCDKIRAELEVLRAGERPGGVL</sequence>
<comment type="caution">
    <text evidence="2">The sequence shown here is derived from an EMBL/GenBank/DDBJ whole genome shotgun (WGS) entry which is preliminary data.</text>
</comment>
<name>A0A1Q8VKS1_9ACTO</name>
<dbReference type="NCBIfam" id="TIGR00702">
    <property type="entry name" value="YcaO-type kinase domain"/>
    <property type="match status" value="1"/>
</dbReference>
<dbReference type="RefSeq" id="WP_075410821.1">
    <property type="nucleotide sequence ID" value="NZ_MSKK01000005.1"/>
</dbReference>
<dbReference type="Pfam" id="PF02624">
    <property type="entry name" value="YcaO"/>
    <property type="match status" value="1"/>
</dbReference>
<gene>
    <name evidence="2" type="ORF">BKH31_01895</name>
</gene>
<dbReference type="PANTHER" id="PTHR37809:SF1">
    <property type="entry name" value="RIBOSOMAL PROTEIN S12 METHYLTHIOTRANSFERASE ACCESSORY FACTOR YCAO"/>
    <property type="match status" value="1"/>
</dbReference>
<dbReference type="OrthoDB" id="2379922at2"/>
<dbReference type="EMBL" id="MSKK01000005">
    <property type="protein sequence ID" value="OLO48691.1"/>
    <property type="molecule type" value="Genomic_DNA"/>
</dbReference>
<evidence type="ECO:0000313" key="2">
    <source>
        <dbReference type="EMBL" id="OLO48691.1"/>
    </source>
</evidence>
<dbReference type="Gene3D" id="3.30.1330.230">
    <property type="match status" value="1"/>
</dbReference>
<feature type="domain" description="YcaO" evidence="1">
    <location>
        <begin position="57"/>
        <end position="412"/>
    </location>
</feature>
<organism evidence="2 3">
    <name type="scientific">Actinomyces oris</name>
    <dbReference type="NCBI Taxonomy" id="544580"/>
    <lineage>
        <taxon>Bacteria</taxon>
        <taxon>Bacillati</taxon>
        <taxon>Actinomycetota</taxon>
        <taxon>Actinomycetes</taxon>
        <taxon>Actinomycetales</taxon>
        <taxon>Actinomycetaceae</taxon>
        <taxon>Actinomyces</taxon>
    </lineage>
</organism>
<protein>
    <recommendedName>
        <fullName evidence="1">YcaO domain-containing protein</fullName>
    </recommendedName>
</protein>